<dbReference type="OrthoDB" id="3266537at2"/>
<feature type="compositionally biased region" description="Low complexity" evidence="2">
    <location>
        <begin position="20"/>
        <end position="50"/>
    </location>
</feature>
<gene>
    <name evidence="4" type="ORF">EII11_08950</name>
</gene>
<feature type="region of interest" description="Disordered" evidence="2">
    <location>
        <begin position="1"/>
        <end position="60"/>
    </location>
</feature>
<proteinExistence type="inferred from homology"/>
<dbReference type="Gene3D" id="3.90.1200.10">
    <property type="match status" value="1"/>
</dbReference>
<dbReference type="InterPro" id="IPR002575">
    <property type="entry name" value="Aminoglycoside_PTrfase"/>
</dbReference>
<comment type="similarity">
    <text evidence="1">Belongs to the pseudomonas-type ThrB family.</text>
</comment>
<evidence type="ECO:0000256" key="2">
    <source>
        <dbReference type="SAM" id="MobiDB-lite"/>
    </source>
</evidence>
<dbReference type="GO" id="GO:0004413">
    <property type="term" value="F:homoserine kinase activity"/>
    <property type="evidence" value="ECO:0007669"/>
    <property type="project" value="TreeGrafter"/>
</dbReference>
<protein>
    <recommendedName>
        <fullName evidence="3">Aminoglycoside phosphotransferase domain-containing protein</fullName>
    </recommendedName>
</protein>
<evidence type="ECO:0000259" key="3">
    <source>
        <dbReference type="Pfam" id="PF01636"/>
    </source>
</evidence>
<accession>A0A3P1SCQ5</accession>
<dbReference type="EMBL" id="RQZF01000011">
    <property type="protein sequence ID" value="RRC94680.1"/>
    <property type="molecule type" value="Genomic_DNA"/>
</dbReference>
<reference evidence="4 5" key="1">
    <citation type="submission" date="2018-11" db="EMBL/GenBank/DDBJ databases">
        <title>Genomes From Bacteria Associated with the Canine Oral Cavity: a Test Case for Automated Genome-Based Taxonomic Assignment.</title>
        <authorList>
            <person name="Coil D.A."/>
            <person name="Jospin G."/>
            <person name="Darling A.E."/>
            <person name="Wallis C."/>
            <person name="Davis I.J."/>
            <person name="Harris S."/>
            <person name="Eisen J.A."/>
            <person name="Holcombe L.J."/>
            <person name="O'Flynn C."/>
        </authorList>
    </citation>
    <scope>NUCLEOTIDE SEQUENCE [LARGE SCALE GENOMIC DNA]</scope>
    <source>
        <strain evidence="4 5">OH770</strain>
    </source>
</reference>
<dbReference type="Proteomes" id="UP000280444">
    <property type="component" value="Unassembled WGS sequence"/>
</dbReference>
<dbReference type="RefSeq" id="WP_124871771.1">
    <property type="nucleotide sequence ID" value="NZ_RQZF01000011.1"/>
</dbReference>
<dbReference type="InterPro" id="IPR011009">
    <property type="entry name" value="Kinase-like_dom_sf"/>
</dbReference>
<dbReference type="AlphaFoldDB" id="A0A3P1SCQ5"/>
<dbReference type="PANTHER" id="PTHR21064:SF6">
    <property type="entry name" value="AMINOGLYCOSIDE PHOSPHOTRANSFERASE DOMAIN-CONTAINING PROTEIN"/>
    <property type="match status" value="1"/>
</dbReference>
<dbReference type="Pfam" id="PF01636">
    <property type="entry name" value="APH"/>
    <property type="match status" value="1"/>
</dbReference>
<feature type="domain" description="Aminoglycoside phosphotransferase" evidence="3">
    <location>
        <begin position="104"/>
        <end position="363"/>
    </location>
</feature>
<evidence type="ECO:0000256" key="1">
    <source>
        <dbReference type="ARBA" id="ARBA00038240"/>
    </source>
</evidence>
<dbReference type="PANTHER" id="PTHR21064">
    <property type="entry name" value="AMINOGLYCOSIDE PHOSPHOTRANSFERASE DOMAIN-CONTAINING PROTEIN-RELATED"/>
    <property type="match status" value="1"/>
</dbReference>
<keyword evidence="5" id="KW-1185">Reference proteome</keyword>
<evidence type="ECO:0000313" key="4">
    <source>
        <dbReference type="EMBL" id="RRC94680.1"/>
    </source>
</evidence>
<organism evidence="4 5">
    <name type="scientific">Schaalia canis</name>
    <dbReference type="NCBI Taxonomy" id="100469"/>
    <lineage>
        <taxon>Bacteria</taxon>
        <taxon>Bacillati</taxon>
        <taxon>Actinomycetota</taxon>
        <taxon>Actinomycetes</taxon>
        <taxon>Actinomycetales</taxon>
        <taxon>Actinomycetaceae</taxon>
        <taxon>Schaalia</taxon>
    </lineage>
</organism>
<evidence type="ECO:0000313" key="5">
    <source>
        <dbReference type="Proteomes" id="UP000280444"/>
    </source>
</evidence>
<dbReference type="GO" id="GO:0009088">
    <property type="term" value="P:threonine biosynthetic process"/>
    <property type="evidence" value="ECO:0007669"/>
    <property type="project" value="TreeGrafter"/>
</dbReference>
<dbReference type="SUPFAM" id="SSF56112">
    <property type="entry name" value="Protein kinase-like (PK-like)"/>
    <property type="match status" value="1"/>
</dbReference>
<comment type="caution">
    <text evidence="4">The sequence shown here is derived from an EMBL/GenBank/DDBJ whole genome shotgun (WGS) entry which is preliminary data.</text>
</comment>
<dbReference type="InterPro" id="IPR050249">
    <property type="entry name" value="Pseudomonas-type_ThrB"/>
</dbReference>
<name>A0A3P1SCQ5_9ACTO</name>
<sequence>MTDPNHACGAQQRRDEKPKGTASDTAQSDSAASGGATSGGAPSDGTSDGTASSEVEEARTLDLSPVWAPITIEDAQRVCAELSVPAHATTILSISTRPTAAASLIDTDRGPLFLKRYAASAVSSEHLTATHHYVNHLAANGLPTPPFHTFANGGTVWAEGEALWEACEGARGEDRYRDTHSWLPPRSCDEARDIGRQCARIALLSADYKAPRTAPAVYQSRFDLFAGGAQTLDERMEAWIEQRPHVADFFRERGVDIRALIERHRPHVAHIDAILGKHGEPVPTTWTHGDLHCSNLMWEQGSTNAESIIDFGLADRNWSVYDLAVAIERNAFLWLEIGEGNLEAVRRDVAQAIIDGYESLRPLNSLERALLPAIMPLVQAEAALNWISYQWGTLRNAQAATWSLEVFFGAHTRWFDTTEGQSFTQWLGSIMADEKPRPTDTSPR</sequence>